<feature type="domain" description="YhaN AAA" evidence="1">
    <location>
        <begin position="1"/>
        <end position="199"/>
    </location>
</feature>
<keyword evidence="3" id="KW-1185">Reference proteome</keyword>
<evidence type="ECO:0000313" key="3">
    <source>
        <dbReference type="Proteomes" id="UP000078582"/>
    </source>
</evidence>
<gene>
    <name evidence="2" type="ORF">AYR53_07985</name>
</gene>
<name>A0A192H1K8_9LACO</name>
<dbReference type="AlphaFoldDB" id="A0A192H1K8"/>
<dbReference type="RefSeq" id="WP_068223586.1">
    <property type="nucleotide sequence ID" value="NZ_CP014873.1"/>
</dbReference>
<dbReference type="PANTHER" id="PTHR41259:SF1">
    <property type="entry name" value="DOUBLE-STRAND BREAK REPAIR RAD50 ATPASE, PUTATIVE-RELATED"/>
    <property type="match status" value="1"/>
</dbReference>
<proteinExistence type="predicted"/>
<dbReference type="InterPro" id="IPR038734">
    <property type="entry name" value="YhaN_AAA"/>
</dbReference>
<dbReference type="Pfam" id="PF13514">
    <property type="entry name" value="AAA_27"/>
    <property type="match status" value="1"/>
</dbReference>
<dbReference type="Gene3D" id="3.40.50.300">
    <property type="entry name" value="P-loop containing nucleotide triphosphate hydrolases"/>
    <property type="match status" value="2"/>
</dbReference>
<dbReference type="Proteomes" id="UP000078582">
    <property type="component" value="Chromosome"/>
</dbReference>
<dbReference type="InterPro" id="IPR027417">
    <property type="entry name" value="P-loop_NTPase"/>
</dbReference>
<organism evidence="2 3">
    <name type="scientific">Loigolactobacillus backii</name>
    <dbReference type="NCBI Taxonomy" id="375175"/>
    <lineage>
        <taxon>Bacteria</taxon>
        <taxon>Bacillati</taxon>
        <taxon>Bacillota</taxon>
        <taxon>Bacilli</taxon>
        <taxon>Lactobacillales</taxon>
        <taxon>Lactobacillaceae</taxon>
        <taxon>Loigolactobacillus</taxon>
    </lineage>
</organism>
<dbReference type="GeneID" id="42982193"/>
<evidence type="ECO:0000313" key="2">
    <source>
        <dbReference type="EMBL" id="ANK62694.1"/>
    </source>
</evidence>
<sequence length="892" mass="102676">MKIEQATIFGFGKWHDRTFDFQANIQLIYGLNEAGKSTLSSFITGVLFGFATKKQPYQQYLPKAGHSYGGTVTIATSKQHFVIKRVGGKAGGVVTVTDEDGKVYGEQFLAQLLAPITPQLFQAVFHFDERSLNQIFHLSKADLNQHLLAVGAVGSDKWLQQAATYQREAAKLYRQKGRIWPLNVALKQLTELQRKVNQARGAFPKYMQLVQEKQEKEQQLAKLTTDEAQLSQEKGRLERLVKSWPDYQTYLQLKQVSVNQSTWLTDQDLAQYSEYKHQLALTTTDLQQVSQKIAERTKSQALTPAFQFYIANNERFGQLLTQKDQIEQLLVGQELLTNNQQATQLEQQELESELGIQIAVEPLSKADLAVAQNNFAEQTTLRQQLIEQEQLRQQMVEHNDQLEQEVSKLEQKTPETNRWPATLGISLVVTIIGLLLPGGFKLISLFGLAASGWFIYQQQTQRNTASKANTEWQQTLARLDAQKEQLQVITTKLTQLRQRQAGLQQIWDNLKARYHYQTLTTNLILNRQHDLSRLQQLEVTTHKITEQLTQQQQQISAWLDEFSFAQEWLPINKKEPKKAVRQIIDFYQEMQRKASELGNRDQQYTYYQEQATRLQRQIKDWQEKQSDFLTQHHLVSDHELQKSVERQQLQSEQQQQFNYLANQLGDLVADFKDYSTQNQLETALVSVSDQEKRLQQQLMVLQQQLVKLQATMQQLVSDGTYQDLLQQVAQQEAQISELTQQWLAKRLASEWITATLTAASTQRFPQLLRLATRYFAILTNDRYDKISVAPDLITVRESKQATIFAVGELSQGTAEQLYVAFKLAFAQEISDVAKMPFIIDDGFINFDPPRRQAILKLLKQISQHNQIIYFTANEADLNSFAPEEIIQLKRKG</sequence>
<dbReference type="KEGG" id="lbt:AYR52_02865"/>
<dbReference type="PANTHER" id="PTHR41259">
    <property type="entry name" value="DOUBLE-STRAND BREAK REPAIR RAD50 ATPASE, PUTATIVE-RELATED"/>
    <property type="match status" value="1"/>
</dbReference>
<dbReference type="EMBL" id="CP014873">
    <property type="protein sequence ID" value="ANK62694.1"/>
    <property type="molecule type" value="Genomic_DNA"/>
</dbReference>
<evidence type="ECO:0000259" key="1">
    <source>
        <dbReference type="Pfam" id="PF13514"/>
    </source>
</evidence>
<reference evidence="2 3" key="1">
    <citation type="submission" date="2016-03" db="EMBL/GenBank/DDBJ databases">
        <title>Pediococcus and Lactobacillus from brewery environment - whole genome sequencing and assembly.</title>
        <authorList>
            <person name="Behr J."/>
            <person name="Geissler A.J."/>
            <person name="Vogel R.F."/>
        </authorList>
    </citation>
    <scope>NUCLEOTIDE SEQUENCE [LARGE SCALE GENOMIC DNA]</scope>
    <source>
        <strain evidence="2 3">TMW 1.1989</strain>
    </source>
</reference>
<accession>A0A192H1K8</accession>
<protein>
    <recommendedName>
        <fullName evidence="1">YhaN AAA domain-containing protein</fullName>
    </recommendedName>
</protein>
<dbReference type="SUPFAM" id="SSF52540">
    <property type="entry name" value="P-loop containing nucleoside triphosphate hydrolases"/>
    <property type="match status" value="1"/>
</dbReference>
<dbReference type="STRING" id="375175.AYR53_07985"/>